<name>A0A212ILY2_9ENTR</name>
<proteinExistence type="predicted"/>
<dbReference type="AlphaFoldDB" id="A0A212ILY2"/>
<sequence>MRRKGKNAVTLTGTQQKMRARVGVSIITETGAVAIHEFISSRAVIFIRPVLCINQEPE</sequence>
<organism evidence="1">
    <name type="scientific">uncultured Citrobacter sp</name>
    <dbReference type="NCBI Taxonomy" id="200446"/>
    <lineage>
        <taxon>Bacteria</taxon>
        <taxon>Pseudomonadati</taxon>
        <taxon>Pseudomonadota</taxon>
        <taxon>Gammaproteobacteria</taxon>
        <taxon>Enterobacterales</taxon>
        <taxon>Enterobacteriaceae</taxon>
        <taxon>Citrobacter</taxon>
        <taxon>environmental samples</taxon>
    </lineage>
</organism>
<accession>A0A212ILY2</accession>
<gene>
    <name evidence="1" type="ORF">KL86CIT2_550037</name>
</gene>
<protein>
    <submittedName>
        <fullName evidence="1">Uncharacterized protein</fullName>
    </submittedName>
</protein>
<reference evidence="1" key="1">
    <citation type="submission" date="2016-04" db="EMBL/GenBank/DDBJ databases">
        <authorList>
            <person name="Evans L.H."/>
            <person name="Alamgir A."/>
            <person name="Owens N."/>
            <person name="Weber N.D."/>
            <person name="Virtaneva K."/>
            <person name="Barbian K."/>
            <person name="Babar A."/>
            <person name="Rosenke K."/>
        </authorList>
    </citation>
    <scope>NUCLEOTIDE SEQUENCE</scope>
    <source>
        <strain evidence="1">86-2</strain>
    </source>
</reference>
<evidence type="ECO:0000313" key="1">
    <source>
        <dbReference type="EMBL" id="SBV67832.1"/>
    </source>
</evidence>
<dbReference type="EMBL" id="FLUA01000055">
    <property type="protein sequence ID" value="SBV67832.1"/>
    <property type="molecule type" value="Genomic_DNA"/>
</dbReference>